<dbReference type="SMART" id="SM00346">
    <property type="entry name" value="HTH_ICLR"/>
    <property type="match status" value="1"/>
</dbReference>
<dbReference type="GO" id="GO:0045892">
    <property type="term" value="P:negative regulation of DNA-templated transcription"/>
    <property type="evidence" value="ECO:0007669"/>
    <property type="project" value="TreeGrafter"/>
</dbReference>
<evidence type="ECO:0000256" key="2">
    <source>
        <dbReference type="ARBA" id="ARBA00023125"/>
    </source>
</evidence>
<keyword evidence="3" id="KW-0804">Transcription</keyword>
<dbReference type="KEGG" id="ifl:C1H71_07250"/>
<evidence type="ECO:0000259" key="5">
    <source>
        <dbReference type="PROSITE" id="PS51078"/>
    </source>
</evidence>
<dbReference type="Proteomes" id="UP000515917">
    <property type="component" value="Chromosome"/>
</dbReference>
<dbReference type="Pfam" id="PF09339">
    <property type="entry name" value="HTH_IclR"/>
    <property type="match status" value="1"/>
</dbReference>
<keyword evidence="7" id="KW-1185">Reference proteome</keyword>
<evidence type="ECO:0000259" key="4">
    <source>
        <dbReference type="PROSITE" id="PS51077"/>
    </source>
</evidence>
<dbReference type="InterPro" id="IPR029016">
    <property type="entry name" value="GAF-like_dom_sf"/>
</dbReference>
<feature type="domain" description="IclR-ED" evidence="5">
    <location>
        <begin position="73"/>
        <end position="251"/>
    </location>
</feature>
<dbReference type="InterPro" id="IPR050707">
    <property type="entry name" value="HTH_MetabolicPath_Reg"/>
</dbReference>
<organism evidence="6 7">
    <name type="scientific">Iodobacter fluviatilis</name>
    <dbReference type="NCBI Taxonomy" id="537"/>
    <lineage>
        <taxon>Bacteria</taxon>
        <taxon>Pseudomonadati</taxon>
        <taxon>Pseudomonadota</taxon>
        <taxon>Betaproteobacteria</taxon>
        <taxon>Neisseriales</taxon>
        <taxon>Chitinibacteraceae</taxon>
        <taxon>Iodobacter</taxon>
    </lineage>
</organism>
<dbReference type="GO" id="GO:0003700">
    <property type="term" value="F:DNA-binding transcription factor activity"/>
    <property type="evidence" value="ECO:0007669"/>
    <property type="project" value="TreeGrafter"/>
</dbReference>
<dbReference type="Gene3D" id="3.30.450.40">
    <property type="match status" value="1"/>
</dbReference>
<dbReference type="Pfam" id="PF01614">
    <property type="entry name" value="IclR_C"/>
    <property type="match status" value="1"/>
</dbReference>
<reference evidence="6 7" key="1">
    <citation type="submission" date="2018-01" db="EMBL/GenBank/DDBJ databases">
        <title>Genome sequence of Iodobacter sp. strain PCH194 isolated from Indian Trans-Himalaya.</title>
        <authorList>
            <person name="Kumar V."/>
            <person name="Thakur V."/>
            <person name="Kumar S."/>
            <person name="Singh D."/>
        </authorList>
    </citation>
    <scope>NUCLEOTIDE SEQUENCE [LARGE SCALE GENOMIC DNA]</scope>
    <source>
        <strain evidence="6 7">PCH194</strain>
    </source>
</reference>
<evidence type="ECO:0000313" key="6">
    <source>
        <dbReference type="EMBL" id="QBC43357.1"/>
    </source>
</evidence>
<feature type="domain" description="HTH iclR-type" evidence="4">
    <location>
        <begin position="10"/>
        <end position="72"/>
    </location>
</feature>
<dbReference type="InterPro" id="IPR014757">
    <property type="entry name" value="Tscrpt_reg_IclR_C"/>
</dbReference>
<gene>
    <name evidence="6" type="ORF">C1H71_07250</name>
</gene>
<sequence>MVMADRRQSVGSAEVAAQVLKALADLAPSTSLSRLAEYLAMPASKVHRYLQALIATGFAEQDAGSNRYALGHEALRVGLIALGKMDVLKVATPYLLQLRDQLNETVFFAVWGNKGATVVQVEQALRSISLITQVGSVLPPFKSATGLVFSSYLPAQEVQLLQQEAGLTKGALQTLNLQLAEIRAQGWHSIQGLLISGVDAISAPVFDARQQIIAVVTVVGAASSALQPAADSNLVQRLLQATQAISCRMGAVQI</sequence>
<dbReference type="InterPro" id="IPR005471">
    <property type="entry name" value="Tscrpt_reg_IclR_N"/>
</dbReference>
<name>A0A7G3G7S1_9NEIS</name>
<dbReference type="SUPFAM" id="SSF55781">
    <property type="entry name" value="GAF domain-like"/>
    <property type="match status" value="1"/>
</dbReference>
<dbReference type="InterPro" id="IPR036390">
    <property type="entry name" value="WH_DNA-bd_sf"/>
</dbReference>
<dbReference type="Gene3D" id="1.10.10.10">
    <property type="entry name" value="Winged helix-like DNA-binding domain superfamily/Winged helix DNA-binding domain"/>
    <property type="match status" value="1"/>
</dbReference>
<dbReference type="SUPFAM" id="SSF46785">
    <property type="entry name" value="Winged helix' DNA-binding domain"/>
    <property type="match status" value="1"/>
</dbReference>
<dbReference type="PROSITE" id="PS51078">
    <property type="entry name" value="ICLR_ED"/>
    <property type="match status" value="1"/>
</dbReference>
<protein>
    <submittedName>
        <fullName evidence="6">IclR family transcriptional regulator</fullName>
    </submittedName>
</protein>
<keyword evidence="2" id="KW-0238">DNA-binding</keyword>
<evidence type="ECO:0000256" key="1">
    <source>
        <dbReference type="ARBA" id="ARBA00023015"/>
    </source>
</evidence>
<dbReference type="InterPro" id="IPR036388">
    <property type="entry name" value="WH-like_DNA-bd_sf"/>
</dbReference>
<dbReference type="PANTHER" id="PTHR30136:SF8">
    <property type="entry name" value="TRANSCRIPTIONAL REGULATORY PROTEIN"/>
    <property type="match status" value="1"/>
</dbReference>
<dbReference type="EMBL" id="CP025781">
    <property type="protein sequence ID" value="QBC43357.1"/>
    <property type="molecule type" value="Genomic_DNA"/>
</dbReference>
<proteinExistence type="predicted"/>
<dbReference type="PANTHER" id="PTHR30136">
    <property type="entry name" value="HELIX-TURN-HELIX TRANSCRIPTIONAL REGULATOR, ICLR FAMILY"/>
    <property type="match status" value="1"/>
</dbReference>
<keyword evidence="1" id="KW-0805">Transcription regulation</keyword>
<evidence type="ECO:0000256" key="3">
    <source>
        <dbReference type="ARBA" id="ARBA00023163"/>
    </source>
</evidence>
<evidence type="ECO:0000313" key="7">
    <source>
        <dbReference type="Proteomes" id="UP000515917"/>
    </source>
</evidence>
<dbReference type="PROSITE" id="PS51077">
    <property type="entry name" value="HTH_ICLR"/>
    <property type="match status" value="1"/>
</dbReference>
<accession>A0A7G3G7S1</accession>
<dbReference type="GO" id="GO:0003677">
    <property type="term" value="F:DNA binding"/>
    <property type="evidence" value="ECO:0007669"/>
    <property type="project" value="UniProtKB-KW"/>
</dbReference>
<dbReference type="AlphaFoldDB" id="A0A7G3G7S1"/>